<name>A0A226DNB0_FOLCA</name>
<evidence type="ECO:0000256" key="1">
    <source>
        <dbReference type="SAM" id="SignalP"/>
    </source>
</evidence>
<sequence length="221" mass="24758">MFLFVLISTQIFLGSIASVQCVPLPLIIPGNYGLDVVNENGVGGESVKGQRQVQRPDYPMGRNGHLEVPINPNPSPFQSSMNNLVNSLTSSVRGIIQTGQHGLLRAIGTVDRTVNDVQTAAENSTFALVSEGQKAFAKIYDQTPQQVNRFIQRIGTVRDNRLYTQFNDLVNQWRDNRNKLYETFTQHGHEVHDVLQNAFYGANEQLGVQNLPRMKLGWYTN</sequence>
<accession>A0A226DNB0</accession>
<gene>
    <name evidence="2" type="ORF">Fcan01_18577</name>
</gene>
<dbReference type="EMBL" id="LNIX01000015">
    <property type="protein sequence ID" value="OXA46334.1"/>
    <property type="molecule type" value="Genomic_DNA"/>
</dbReference>
<reference evidence="2 3" key="1">
    <citation type="submission" date="2015-12" db="EMBL/GenBank/DDBJ databases">
        <title>The genome of Folsomia candida.</title>
        <authorList>
            <person name="Faddeeva A."/>
            <person name="Derks M.F."/>
            <person name="Anvar Y."/>
            <person name="Smit S."/>
            <person name="Van Straalen N."/>
            <person name="Roelofs D."/>
        </authorList>
    </citation>
    <scope>NUCLEOTIDE SEQUENCE [LARGE SCALE GENOMIC DNA]</scope>
    <source>
        <strain evidence="2 3">VU population</strain>
        <tissue evidence="2">Whole body</tissue>
    </source>
</reference>
<evidence type="ECO:0000313" key="3">
    <source>
        <dbReference type="Proteomes" id="UP000198287"/>
    </source>
</evidence>
<dbReference type="AlphaFoldDB" id="A0A226DNB0"/>
<proteinExistence type="predicted"/>
<dbReference type="Proteomes" id="UP000198287">
    <property type="component" value="Unassembled WGS sequence"/>
</dbReference>
<organism evidence="2 3">
    <name type="scientific">Folsomia candida</name>
    <name type="common">Springtail</name>
    <dbReference type="NCBI Taxonomy" id="158441"/>
    <lineage>
        <taxon>Eukaryota</taxon>
        <taxon>Metazoa</taxon>
        <taxon>Ecdysozoa</taxon>
        <taxon>Arthropoda</taxon>
        <taxon>Hexapoda</taxon>
        <taxon>Collembola</taxon>
        <taxon>Entomobryomorpha</taxon>
        <taxon>Isotomoidea</taxon>
        <taxon>Isotomidae</taxon>
        <taxon>Proisotominae</taxon>
        <taxon>Folsomia</taxon>
    </lineage>
</organism>
<protein>
    <submittedName>
        <fullName evidence="2">Uncharacterized protein</fullName>
    </submittedName>
</protein>
<feature type="chain" id="PRO_5012895112" evidence="1">
    <location>
        <begin position="22"/>
        <end position="221"/>
    </location>
</feature>
<keyword evidence="1" id="KW-0732">Signal</keyword>
<comment type="caution">
    <text evidence="2">The sequence shown here is derived from an EMBL/GenBank/DDBJ whole genome shotgun (WGS) entry which is preliminary data.</text>
</comment>
<keyword evidence="3" id="KW-1185">Reference proteome</keyword>
<feature type="signal peptide" evidence="1">
    <location>
        <begin position="1"/>
        <end position="21"/>
    </location>
</feature>
<evidence type="ECO:0000313" key="2">
    <source>
        <dbReference type="EMBL" id="OXA46334.1"/>
    </source>
</evidence>